<dbReference type="Proteomes" id="UP000199165">
    <property type="component" value="Unassembled WGS sequence"/>
</dbReference>
<keyword evidence="3" id="KW-1185">Reference proteome</keyword>
<dbReference type="EMBL" id="FPAT01000003">
    <property type="protein sequence ID" value="SFT54100.1"/>
    <property type="molecule type" value="Genomic_DNA"/>
</dbReference>
<evidence type="ECO:0000313" key="3">
    <source>
        <dbReference type="Proteomes" id="UP000199165"/>
    </source>
</evidence>
<feature type="region of interest" description="Disordered" evidence="1">
    <location>
        <begin position="1"/>
        <end position="20"/>
    </location>
</feature>
<dbReference type="AlphaFoldDB" id="A0A1I6YUE4"/>
<evidence type="ECO:0000313" key="2">
    <source>
        <dbReference type="EMBL" id="SFT54100.1"/>
    </source>
</evidence>
<protein>
    <submittedName>
        <fullName evidence="2">Uncharacterized protein</fullName>
    </submittedName>
</protein>
<proteinExistence type="predicted"/>
<evidence type="ECO:0000256" key="1">
    <source>
        <dbReference type="SAM" id="MobiDB-lite"/>
    </source>
</evidence>
<reference evidence="3" key="1">
    <citation type="submission" date="2016-10" db="EMBL/GenBank/DDBJ databases">
        <authorList>
            <person name="Varghese N."/>
            <person name="Submissions S."/>
        </authorList>
    </citation>
    <scope>NUCLEOTIDE SEQUENCE [LARGE SCALE GENOMIC DNA]</scope>
    <source>
        <strain evidence="3">DSM 45501</strain>
    </source>
</reference>
<organism evidence="2 3">
    <name type="scientific">Actinopolyspora righensis</name>
    <dbReference type="NCBI Taxonomy" id="995060"/>
    <lineage>
        <taxon>Bacteria</taxon>
        <taxon>Bacillati</taxon>
        <taxon>Actinomycetota</taxon>
        <taxon>Actinomycetes</taxon>
        <taxon>Actinopolysporales</taxon>
        <taxon>Actinopolysporaceae</taxon>
        <taxon>Actinopolyspora</taxon>
        <taxon>Actinopolyspora alba group</taxon>
    </lineage>
</organism>
<gene>
    <name evidence="2" type="ORF">SAMN04487904_103236</name>
</gene>
<name>A0A1I6YUE4_9ACTN</name>
<feature type="region of interest" description="Disordered" evidence="1">
    <location>
        <begin position="33"/>
        <end position="55"/>
    </location>
</feature>
<sequence>MGLTGPRRAAGTAGSGCPTVPAVTSLTFSRAVDRSARVLPEPETSDRPENPDQQLSSMFDSAFCSAESTLRPQTCFTLIQLRAYTQW</sequence>
<accession>A0A1I6YUE4</accession>